<evidence type="ECO:0000256" key="1">
    <source>
        <dbReference type="SAM" id="Coils"/>
    </source>
</evidence>
<accession>A0A0D2FDU9</accession>
<proteinExistence type="predicted"/>
<dbReference type="GeneID" id="25298472"/>
<sequence length="161" mass="17859">MISRGPARLLQRTATSASPRSRRIIPLRHAAISPRSITSSLIPLDARRWGPSRQIASFHTSLSPRAQSPTADALMENLNDLYATAKDEFEIAAEETEKKTVYAADDRQAAQDALKMLQEAFEKAVKESDPEVGKEIQSRVGQRIRELANAVKAMEEMAIED</sequence>
<gene>
    <name evidence="3" type="ORF">Z518_10401</name>
</gene>
<dbReference type="HOGENOM" id="CLU_126158_0_0_1"/>
<feature type="region of interest" description="Disordered" evidence="2">
    <location>
        <begin position="1"/>
        <end position="20"/>
    </location>
</feature>
<keyword evidence="1" id="KW-0175">Coiled coil</keyword>
<feature type="coiled-coil region" evidence="1">
    <location>
        <begin position="75"/>
        <end position="127"/>
    </location>
</feature>
<dbReference type="RefSeq" id="XP_013267398.1">
    <property type="nucleotide sequence ID" value="XM_013411944.1"/>
</dbReference>
<reference evidence="3 4" key="1">
    <citation type="submission" date="2015-01" db="EMBL/GenBank/DDBJ databases">
        <title>The Genome Sequence of Rhinocladiella mackenzie CBS 650.93.</title>
        <authorList>
            <consortium name="The Broad Institute Genomics Platform"/>
            <person name="Cuomo C."/>
            <person name="de Hoog S."/>
            <person name="Gorbushina A."/>
            <person name="Stielow B."/>
            <person name="Teixiera M."/>
            <person name="Abouelleil A."/>
            <person name="Chapman S.B."/>
            <person name="Priest M."/>
            <person name="Young S.K."/>
            <person name="Wortman J."/>
            <person name="Nusbaum C."/>
            <person name="Birren B."/>
        </authorList>
    </citation>
    <scope>NUCLEOTIDE SEQUENCE [LARGE SCALE GENOMIC DNA]</scope>
    <source>
        <strain evidence="3 4">CBS 650.93</strain>
    </source>
</reference>
<dbReference type="OrthoDB" id="273230at2759"/>
<dbReference type="Proteomes" id="UP000053617">
    <property type="component" value="Unassembled WGS sequence"/>
</dbReference>
<evidence type="ECO:0000313" key="3">
    <source>
        <dbReference type="EMBL" id="KIX00262.1"/>
    </source>
</evidence>
<dbReference type="AlphaFoldDB" id="A0A0D2FDU9"/>
<organism evidence="3 4">
    <name type="scientific">Rhinocladiella mackenziei CBS 650.93</name>
    <dbReference type="NCBI Taxonomy" id="1442369"/>
    <lineage>
        <taxon>Eukaryota</taxon>
        <taxon>Fungi</taxon>
        <taxon>Dikarya</taxon>
        <taxon>Ascomycota</taxon>
        <taxon>Pezizomycotina</taxon>
        <taxon>Eurotiomycetes</taxon>
        <taxon>Chaetothyriomycetidae</taxon>
        <taxon>Chaetothyriales</taxon>
        <taxon>Herpotrichiellaceae</taxon>
        <taxon>Rhinocladiella</taxon>
    </lineage>
</organism>
<dbReference type="VEuPathDB" id="FungiDB:Z518_10401"/>
<dbReference type="EMBL" id="KN847483">
    <property type="protein sequence ID" value="KIX00262.1"/>
    <property type="molecule type" value="Genomic_DNA"/>
</dbReference>
<keyword evidence="4" id="KW-1185">Reference proteome</keyword>
<evidence type="ECO:0000256" key="2">
    <source>
        <dbReference type="SAM" id="MobiDB-lite"/>
    </source>
</evidence>
<protein>
    <submittedName>
        <fullName evidence="3">Uncharacterized protein</fullName>
    </submittedName>
</protein>
<dbReference type="STRING" id="1442369.A0A0D2FDU9"/>
<evidence type="ECO:0000313" key="4">
    <source>
        <dbReference type="Proteomes" id="UP000053617"/>
    </source>
</evidence>
<name>A0A0D2FDU9_9EURO</name>